<dbReference type="EC" id="4.1.2.17" evidence="4"/>
<dbReference type="SMART" id="SM01007">
    <property type="entry name" value="Aldolase_II"/>
    <property type="match status" value="1"/>
</dbReference>
<reference evidence="4 5" key="1">
    <citation type="submission" date="2012-10" db="EMBL/GenBank/DDBJ databases">
        <authorList>
            <person name="Genoscope - CEA"/>
        </authorList>
    </citation>
    <scope>NUCLEOTIDE SEQUENCE [LARGE SCALE GENOMIC DNA]</scope>
    <source>
        <strain evidence="5">AM13 / DSM 14728</strain>
    </source>
</reference>
<dbReference type="InterPro" id="IPR001303">
    <property type="entry name" value="Aldolase_II/adducin_N"/>
</dbReference>
<dbReference type="GO" id="GO:0046872">
    <property type="term" value="F:metal ion binding"/>
    <property type="evidence" value="ECO:0007669"/>
    <property type="project" value="UniProtKB-KW"/>
</dbReference>
<dbReference type="STRING" id="1121451.DESAM_21394"/>
<dbReference type="EMBL" id="FO203522">
    <property type="protein sequence ID" value="CCO23671.1"/>
    <property type="molecule type" value="Genomic_DNA"/>
</dbReference>
<proteinExistence type="predicted"/>
<name>L0RDM7_9BACT</name>
<dbReference type="GO" id="GO:0005829">
    <property type="term" value="C:cytosol"/>
    <property type="evidence" value="ECO:0007669"/>
    <property type="project" value="TreeGrafter"/>
</dbReference>
<dbReference type="Pfam" id="PF00596">
    <property type="entry name" value="Aldolase_II"/>
    <property type="match status" value="1"/>
</dbReference>
<keyword evidence="5" id="KW-1185">Reference proteome</keyword>
<dbReference type="PATRIC" id="fig|1121451.3.peg.1639"/>
<evidence type="ECO:0000256" key="2">
    <source>
        <dbReference type="ARBA" id="ARBA00023239"/>
    </source>
</evidence>
<dbReference type="PANTHER" id="PTHR22789">
    <property type="entry name" value="FUCULOSE PHOSPHATE ALDOLASE"/>
    <property type="match status" value="1"/>
</dbReference>
<protein>
    <submittedName>
        <fullName evidence="4">L-fuculose phosphate aldolase</fullName>
        <ecNumber evidence="4">4.1.2.17</ecNumber>
    </submittedName>
</protein>
<dbReference type="NCBIfam" id="NF005302">
    <property type="entry name" value="PRK06833.1"/>
    <property type="match status" value="1"/>
</dbReference>
<dbReference type="GO" id="GO:0019323">
    <property type="term" value="P:pentose catabolic process"/>
    <property type="evidence" value="ECO:0007669"/>
    <property type="project" value="TreeGrafter"/>
</dbReference>
<evidence type="ECO:0000313" key="4">
    <source>
        <dbReference type="EMBL" id="CCO23671.1"/>
    </source>
</evidence>
<dbReference type="SUPFAM" id="SSF53639">
    <property type="entry name" value="AraD/HMP-PK domain-like"/>
    <property type="match status" value="1"/>
</dbReference>
<keyword evidence="2 4" id="KW-0456">Lyase</keyword>
<evidence type="ECO:0000313" key="5">
    <source>
        <dbReference type="Proteomes" id="UP000010808"/>
    </source>
</evidence>
<dbReference type="eggNOG" id="COG0235">
    <property type="taxonomic scope" value="Bacteria"/>
</dbReference>
<organism evidence="4 5">
    <name type="scientific">Maridesulfovibrio hydrothermalis AM13 = DSM 14728</name>
    <dbReference type="NCBI Taxonomy" id="1121451"/>
    <lineage>
        <taxon>Bacteria</taxon>
        <taxon>Pseudomonadati</taxon>
        <taxon>Thermodesulfobacteriota</taxon>
        <taxon>Desulfovibrionia</taxon>
        <taxon>Desulfovibrionales</taxon>
        <taxon>Desulfovibrionaceae</taxon>
        <taxon>Maridesulfovibrio</taxon>
    </lineage>
</organism>
<sequence>MLLSQERNLVVEYGRKMLEAGLTTGTGGNLSILNRSKGLMAISPSGLNYLDATAGDIVLMDLEGNIHDSKRKPSSEAGFHIALYKKRPAINAVVHTHSVYATTVACLNMELPAVHYLVGFAGKKVPLAPYATFGTPELAENVVNTIEDYNAVLLANHGLITVGQAIQNAFDAAEELELIARIYIQALSVGKPVIVPEDEMERVIDKFSTYGQAGGKED</sequence>
<dbReference type="Gene3D" id="3.40.225.10">
    <property type="entry name" value="Class II aldolase/adducin N-terminal domain"/>
    <property type="match status" value="1"/>
</dbReference>
<dbReference type="InterPro" id="IPR036409">
    <property type="entry name" value="Aldolase_II/adducin_N_sf"/>
</dbReference>
<accession>L0RDM7</accession>
<feature type="domain" description="Class II aldolase/adducin N-terminal" evidence="3">
    <location>
        <begin position="8"/>
        <end position="184"/>
    </location>
</feature>
<dbReference type="OrthoDB" id="5291399at2"/>
<dbReference type="InterPro" id="IPR050197">
    <property type="entry name" value="Aldolase_class_II_sugar_metab"/>
</dbReference>
<evidence type="ECO:0000256" key="1">
    <source>
        <dbReference type="ARBA" id="ARBA00022723"/>
    </source>
</evidence>
<keyword evidence="1" id="KW-0479">Metal-binding</keyword>
<dbReference type="HOGENOM" id="CLU_006033_3_0_7"/>
<dbReference type="RefSeq" id="WP_015336274.1">
    <property type="nucleotide sequence ID" value="NC_020055.1"/>
</dbReference>
<dbReference type="PANTHER" id="PTHR22789:SF0">
    <property type="entry name" value="3-OXO-TETRONATE 4-PHOSPHATE DECARBOXYLASE-RELATED"/>
    <property type="match status" value="1"/>
</dbReference>
<dbReference type="AlphaFoldDB" id="L0RDM7"/>
<gene>
    <name evidence="4" type="primary">fucA</name>
    <name evidence="4" type="ORF">DESAM_21394</name>
</gene>
<dbReference type="GO" id="GO:0008738">
    <property type="term" value="F:L-fuculose-phosphate aldolase activity"/>
    <property type="evidence" value="ECO:0007669"/>
    <property type="project" value="UniProtKB-EC"/>
</dbReference>
<dbReference type="KEGG" id="dhy:DESAM_21394"/>
<evidence type="ECO:0000259" key="3">
    <source>
        <dbReference type="SMART" id="SM01007"/>
    </source>
</evidence>
<dbReference type="Proteomes" id="UP000010808">
    <property type="component" value="Chromosome"/>
</dbReference>